<sequence>MTSMKKGCLKLFFCFLRHGK</sequence>
<protein>
    <submittedName>
        <fullName evidence="1">Uncharacterized protein</fullName>
    </submittedName>
</protein>
<reference evidence="1" key="1">
    <citation type="submission" date="2014-09" db="EMBL/GenBank/DDBJ databases">
        <authorList>
            <person name="Magalhaes I.L.F."/>
            <person name="Oliveira U."/>
            <person name="Santos F.R."/>
            <person name="Vidigal T.H.D.A."/>
            <person name="Brescovit A.D."/>
            <person name="Santos A.J."/>
        </authorList>
    </citation>
    <scope>NUCLEOTIDE SEQUENCE</scope>
    <source>
        <tissue evidence="1">Shoot tissue taken approximately 20 cm above the soil surface</tissue>
    </source>
</reference>
<accession>A0A0A9BD28</accession>
<organism evidence="1">
    <name type="scientific">Arundo donax</name>
    <name type="common">Giant reed</name>
    <name type="synonym">Donax arundinaceus</name>
    <dbReference type="NCBI Taxonomy" id="35708"/>
    <lineage>
        <taxon>Eukaryota</taxon>
        <taxon>Viridiplantae</taxon>
        <taxon>Streptophyta</taxon>
        <taxon>Embryophyta</taxon>
        <taxon>Tracheophyta</taxon>
        <taxon>Spermatophyta</taxon>
        <taxon>Magnoliopsida</taxon>
        <taxon>Liliopsida</taxon>
        <taxon>Poales</taxon>
        <taxon>Poaceae</taxon>
        <taxon>PACMAD clade</taxon>
        <taxon>Arundinoideae</taxon>
        <taxon>Arundineae</taxon>
        <taxon>Arundo</taxon>
    </lineage>
</organism>
<reference evidence="1" key="2">
    <citation type="journal article" date="2015" name="Data Brief">
        <title>Shoot transcriptome of the giant reed, Arundo donax.</title>
        <authorList>
            <person name="Barrero R.A."/>
            <person name="Guerrero F.D."/>
            <person name="Moolhuijzen P."/>
            <person name="Goolsby J.A."/>
            <person name="Tidwell J."/>
            <person name="Bellgard S.E."/>
            <person name="Bellgard M.I."/>
        </authorList>
    </citation>
    <scope>NUCLEOTIDE SEQUENCE</scope>
    <source>
        <tissue evidence="1">Shoot tissue taken approximately 20 cm above the soil surface</tissue>
    </source>
</reference>
<dbReference type="AlphaFoldDB" id="A0A0A9BD28"/>
<proteinExistence type="predicted"/>
<dbReference type="EMBL" id="GBRH01238800">
    <property type="protein sequence ID" value="JAD59095.1"/>
    <property type="molecule type" value="Transcribed_RNA"/>
</dbReference>
<evidence type="ECO:0000313" key="1">
    <source>
        <dbReference type="EMBL" id="JAD59095.1"/>
    </source>
</evidence>
<name>A0A0A9BD28_ARUDO</name>